<reference evidence="6 7" key="1">
    <citation type="journal article" date="2018" name="BMC Genomics">
        <title>Genomic comparison of Trypanosoma conorhini and Trypanosoma rangeli to Trypanosoma cruzi strains of high and low virulence.</title>
        <authorList>
            <person name="Bradwell K.R."/>
            <person name="Koparde V.N."/>
            <person name="Matveyev A.V."/>
            <person name="Serrano M.G."/>
            <person name="Alves J.M."/>
            <person name="Parikh H."/>
            <person name="Huang B."/>
            <person name="Lee V."/>
            <person name="Espinosa-Alvarez O."/>
            <person name="Ortiz P.A."/>
            <person name="Costa-Martins A.G."/>
            <person name="Teixeira M.M."/>
            <person name="Buck G.A."/>
        </authorList>
    </citation>
    <scope>NUCLEOTIDE SEQUENCE [LARGE SCALE GENOMIC DNA]</scope>
    <source>
        <strain evidence="6 7">025E</strain>
    </source>
</reference>
<dbReference type="PANTHER" id="PTHR23074:SF17">
    <property type="entry name" value="FIDGETIN-LIKE PROTEIN 1"/>
    <property type="match status" value="1"/>
</dbReference>
<dbReference type="GeneID" id="40318161"/>
<organism evidence="6 7">
    <name type="scientific">Trypanosoma conorhini</name>
    <dbReference type="NCBI Taxonomy" id="83891"/>
    <lineage>
        <taxon>Eukaryota</taxon>
        <taxon>Discoba</taxon>
        <taxon>Euglenozoa</taxon>
        <taxon>Kinetoplastea</taxon>
        <taxon>Metakinetoplastina</taxon>
        <taxon>Trypanosomatida</taxon>
        <taxon>Trypanosomatidae</taxon>
        <taxon>Trypanosoma</taxon>
    </lineage>
</organism>
<dbReference type="AlphaFoldDB" id="A0A422PKW3"/>
<comment type="similarity">
    <text evidence="1">Belongs to the AAA ATPase family.</text>
</comment>
<keyword evidence="3" id="KW-0067">ATP-binding</keyword>
<dbReference type="Pfam" id="PF00004">
    <property type="entry name" value="AAA"/>
    <property type="match status" value="1"/>
</dbReference>
<dbReference type="FunFam" id="1.10.8.60:FF:000022">
    <property type="entry name" value="Fidgetin like 1"/>
    <property type="match status" value="1"/>
</dbReference>
<dbReference type="Pfam" id="PF17862">
    <property type="entry name" value="AAA_lid_3"/>
    <property type="match status" value="1"/>
</dbReference>
<evidence type="ECO:0000256" key="4">
    <source>
        <dbReference type="SAM" id="MobiDB-lite"/>
    </source>
</evidence>
<evidence type="ECO:0000256" key="3">
    <source>
        <dbReference type="ARBA" id="ARBA00022840"/>
    </source>
</evidence>
<dbReference type="PROSITE" id="PS00674">
    <property type="entry name" value="AAA"/>
    <property type="match status" value="1"/>
</dbReference>
<dbReference type="EMBL" id="MKKU01000235">
    <property type="protein sequence ID" value="RNF18333.1"/>
    <property type="molecule type" value="Genomic_DNA"/>
</dbReference>
<dbReference type="InterPro" id="IPR050304">
    <property type="entry name" value="MT-severing_AAA_ATPase"/>
</dbReference>
<feature type="domain" description="AAA+ ATPase" evidence="5">
    <location>
        <begin position="618"/>
        <end position="756"/>
    </location>
</feature>
<dbReference type="InterPro" id="IPR003959">
    <property type="entry name" value="ATPase_AAA_core"/>
</dbReference>
<gene>
    <name evidence="6" type="ORF">Tco025E_04550</name>
</gene>
<dbReference type="SMART" id="SM00382">
    <property type="entry name" value="AAA"/>
    <property type="match status" value="1"/>
</dbReference>
<dbReference type="InterPro" id="IPR003960">
    <property type="entry name" value="ATPase_AAA_CS"/>
</dbReference>
<dbReference type="RefSeq" id="XP_029228455.1">
    <property type="nucleotide sequence ID" value="XM_029371460.1"/>
</dbReference>
<feature type="compositionally biased region" description="Low complexity" evidence="4">
    <location>
        <begin position="486"/>
        <end position="540"/>
    </location>
</feature>
<feature type="region of interest" description="Disordered" evidence="4">
    <location>
        <begin position="277"/>
        <end position="311"/>
    </location>
</feature>
<dbReference type="FunFam" id="3.40.50.300:FF:002588">
    <property type="entry name" value="ATPase, AAA family"/>
    <property type="match status" value="1"/>
</dbReference>
<dbReference type="InterPro" id="IPR027417">
    <property type="entry name" value="P-loop_NTPase"/>
</dbReference>
<keyword evidence="7" id="KW-1185">Reference proteome</keyword>
<feature type="compositionally biased region" description="Polar residues" evidence="4">
    <location>
        <begin position="279"/>
        <end position="289"/>
    </location>
</feature>
<name>A0A422PKW3_9TRYP</name>
<comment type="caution">
    <text evidence="6">The sequence shown here is derived from an EMBL/GenBank/DDBJ whole genome shotgun (WGS) entry which is preliminary data.</text>
</comment>
<evidence type="ECO:0000313" key="6">
    <source>
        <dbReference type="EMBL" id="RNF18333.1"/>
    </source>
</evidence>
<dbReference type="PANTHER" id="PTHR23074">
    <property type="entry name" value="AAA DOMAIN-CONTAINING"/>
    <property type="match status" value="1"/>
</dbReference>
<feature type="compositionally biased region" description="Basic and acidic residues" evidence="4">
    <location>
        <begin position="378"/>
        <end position="398"/>
    </location>
</feature>
<dbReference type="InterPro" id="IPR041569">
    <property type="entry name" value="AAA_lid_3"/>
</dbReference>
<dbReference type="InterPro" id="IPR003593">
    <property type="entry name" value="AAA+_ATPase"/>
</dbReference>
<dbReference type="OrthoDB" id="10251136at2759"/>
<accession>A0A422PKW3</accession>
<dbReference type="Gene3D" id="3.40.50.300">
    <property type="entry name" value="P-loop containing nucleotide triphosphate hydrolases"/>
    <property type="match status" value="1"/>
</dbReference>
<dbReference type="GO" id="GO:0016887">
    <property type="term" value="F:ATP hydrolysis activity"/>
    <property type="evidence" value="ECO:0007669"/>
    <property type="project" value="InterPro"/>
</dbReference>
<evidence type="ECO:0000259" key="5">
    <source>
        <dbReference type="SMART" id="SM00382"/>
    </source>
</evidence>
<proteinExistence type="inferred from homology"/>
<sequence>MASPAPLFAITGRGNDVKRARDLITSVGGVLTTKEQLANYLVVVRGAGRRKVEEYCHHHDDRHGDGGARGAHPPRGRLLLLEMLEHWSRHGGPPRREVGVAELEEMRLLSAAAAERGQRSYEVPEGFLKRPRLTSGPDGKAVDEADNAVLLPVGRAAPPLVAVQPAPAAPAAAAVSSSCKPQNIRAAVPLAGAVVFRPPPQKDAQRRGLLLDDESPPQQAAGATKSDGPHNNGVAVNPMRAAFSRRPKPDWATYFTDPPGSSGAAGDCRGGGDCHRAATTGTNKNNQKRTGNDARSGGNRHVDPHHPAAAAAAAALSHSACVSNNHTTSAVNSAAAGALNITRQKKNSVEMTFNFAKGGPRHLATVPRSTNGNGGELSAHEPIVKKRGDEKAVADGGKRAPQQPAKPQRSQREHPQPSCCAHSVARGKSGKTSAVDLPNSRQPKVNRDEASCRRTAGSDSLAGDGTFGAPPPLPPRPREPGGVRFTTGAANTTAPPAGRKSAPAASRFARPSNASAPLNSSAAASAATKTTTTTTNNNSKHSSRTANSNPLLQRVRQSAYCKGIPEETCVTVLQQVVDRACPVSFSGIAGLEVCKRILYEAIILPAKCPQLFTGLRRPCSGLLLFGPPGNGKTLLASAVAKECDTTFFSISAAAITSKWVGESEKMVRALFAVARALAPSTIFVDEIDALLQARGGVHEGEGSRRIKTEFLVQMDGAGNDNSEARVLVMGATNRPFDLDEAIIRRFPKRVFVPLPDAPARAQILQSLLGTEETPNGFTPAVWQRIVAMTEGYSGHDLRQLCEEAAMIPVRELLAEKLRNGEELAAQAYHSDLLRPLTLQDVETCVRARHPSCCPKQLKALGEWSDTYGSR</sequence>
<keyword evidence="2" id="KW-0547">Nucleotide-binding</keyword>
<dbReference type="CDD" id="cd19509">
    <property type="entry name" value="RecA-like_VPS4-like"/>
    <property type="match status" value="1"/>
</dbReference>
<feature type="region of interest" description="Disordered" evidence="4">
    <location>
        <begin position="213"/>
        <end position="233"/>
    </location>
</feature>
<evidence type="ECO:0000256" key="1">
    <source>
        <dbReference type="ARBA" id="ARBA00006914"/>
    </source>
</evidence>
<feature type="region of interest" description="Disordered" evidence="4">
    <location>
        <begin position="359"/>
        <end position="549"/>
    </location>
</feature>
<dbReference type="SUPFAM" id="SSF52540">
    <property type="entry name" value="P-loop containing nucleoside triphosphate hydrolases"/>
    <property type="match status" value="1"/>
</dbReference>
<evidence type="ECO:0000256" key="2">
    <source>
        <dbReference type="ARBA" id="ARBA00022741"/>
    </source>
</evidence>
<dbReference type="Proteomes" id="UP000284403">
    <property type="component" value="Unassembled WGS sequence"/>
</dbReference>
<dbReference type="GO" id="GO:0005524">
    <property type="term" value="F:ATP binding"/>
    <property type="evidence" value="ECO:0007669"/>
    <property type="project" value="UniProtKB-KW"/>
</dbReference>
<protein>
    <submittedName>
        <fullName evidence="6">Putative AAA ATPase</fullName>
    </submittedName>
</protein>
<dbReference type="Gene3D" id="1.10.8.60">
    <property type="match status" value="1"/>
</dbReference>
<evidence type="ECO:0000313" key="7">
    <source>
        <dbReference type="Proteomes" id="UP000284403"/>
    </source>
</evidence>